<protein>
    <submittedName>
        <fullName evidence="4">Fine tangled pili major subunit</fullName>
    </submittedName>
</protein>
<dbReference type="GO" id="GO:0016722">
    <property type="term" value="F:oxidoreductase activity, acting on metal ions"/>
    <property type="evidence" value="ECO:0007669"/>
    <property type="project" value="InterPro"/>
</dbReference>
<evidence type="ECO:0000313" key="5">
    <source>
        <dbReference type="Proteomes" id="UP000316095"/>
    </source>
</evidence>
<organism evidence="4 5">
    <name type="scientific">Rubinisphaera italica</name>
    <dbReference type="NCBI Taxonomy" id="2527969"/>
    <lineage>
        <taxon>Bacteria</taxon>
        <taxon>Pseudomonadati</taxon>
        <taxon>Planctomycetota</taxon>
        <taxon>Planctomycetia</taxon>
        <taxon>Planctomycetales</taxon>
        <taxon>Planctomycetaceae</taxon>
        <taxon>Rubinisphaera</taxon>
    </lineage>
</organism>
<evidence type="ECO:0000259" key="3">
    <source>
        <dbReference type="Pfam" id="PF00210"/>
    </source>
</evidence>
<gene>
    <name evidence="4" type="primary">ftpA</name>
    <name evidence="4" type="ORF">Pan54_40190</name>
</gene>
<keyword evidence="5" id="KW-1185">Reference proteome</keyword>
<dbReference type="InterPro" id="IPR008331">
    <property type="entry name" value="Ferritin_DPS_dom"/>
</dbReference>
<dbReference type="EMBL" id="SJPG01000001">
    <property type="protein sequence ID" value="TWT63266.1"/>
    <property type="molecule type" value="Genomic_DNA"/>
</dbReference>
<dbReference type="Pfam" id="PF00210">
    <property type="entry name" value="Ferritin"/>
    <property type="match status" value="1"/>
</dbReference>
<comment type="similarity">
    <text evidence="1 2">Belongs to the Dps family.</text>
</comment>
<dbReference type="AlphaFoldDB" id="A0A5C5XJ85"/>
<dbReference type="InterPro" id="IPR012347">
    <property type="entry name" value="Ferritin-like"/>
</dbReference>
<dbReference type="InterPro" id="IPR002177">
    <property type="entry name" value="DPS_DNA-bd"/>
</dbReference>
<accession>A0A5C5XJ85</accession>
<comment type="caution">
    <text evidence="4">The sequence shown here is derived from an EMBL/GenBank/DDBJ whole genome shotgun (WGS) entry which is preliminary data.</text>
</comment>
<dbReference type="PIRSF" id="PIRSF005900">
    <property type="entry name" value="Dps"/>
    <property type="match status" value="1"/>
</dbReference>
<dbReference type="PANTHER" id="PTHR42932:SF2">
    <property type="entry name" value="DNA PROTECTION DURING STARVATION PROTEIN 1"/>
    <property type="match status" value="1"/>
</dbReference>
<dbReference type="PROSITE" id="PS00818">
    <property type="entry name" value="DPS_1"/>
    <property type="match status" value="1"/>
</dbReference>
<dbReference type="Proteomes" id="UP000316095">
    <property type="component" value="Unassembled WGS sequence"/>
</dbReference>
<dbReference type="CDD" id="cd01043">
    <property type="entry name" value="DPS"/>
    <property type="match status" value="1"/>
</dbReference>
<dbReference type="SUPFAM" id="SSF47240">
    <property type="entry name" value="Ferritin-like"/>
    <property type="match status" value="1"/>
</dbReference>
<evidence type="ECO:0000313" key="4">
    <source>
        <dbReference type="EMBL" id="TWT63266.1"/>
    </source>
</evidence>
<sequence length="157" mass="17449">MTEFKRQILPEDRNTEVAETLQDRLVDLIDLALQLKQAHWCVVGNNFRAVHLQLDEIINDVRLASDEVAERMSTLGVAPDGRAIQVAEGTSLTLIEKEFTSAAATVSLVADRLQTTVRGLRESIKLLGDLDPISEDMLIGITSGLEKHLWMVQSQEV</sequence>
<proteinExistence type="inferred from homology"/>
<evidence type="ECO:0000256" key="2">
    <source>
        <dbReference type="RuleBase" id="RU003875"/>
    </source>
</evidence>
<dbReference type="GO" id="GO:0008199">
    <property type="term" value="F:ferric iron binding"/>
    <property type="evidence" value="ECO:0007669"/>
    <property type="project" value="InterPro"/>
</dbReference>
<reference evidence="4 5" key="1">
    <citation type="submission" date="2019-02" db="EMBL/GenBank/DDBJ databases">
        <title>Deep-cultivation of Planctomycetes and their phenomic and genomic characterization uncovers novel biology.</title>
        <authorList>
            <person name="Wiegand S."/>
            <person name="Jogler M."/>
            <person name="Boedeker C."/>
            <person name="Pinto D."/>
            <person name="Vollmers J."/>
            <person name="Rivas-Marin E."/>
            <person name="Kohn T."/>
            <person name="Peeters S.H."/>
            <person name="Heuer A."/>
            <person name="Rast P."/>
            <person name="Oberbeckmann S."/>
            <person name="Bunk B."/>
            <person name="Jeske O."/>
            <person name="Meyerdierks A."/>
            <person name="Storesund J.E."/>
            <person name="Kallscheuer N."/>
            <person name="Luecker S."/>
            <person name="Lage O.M."/>
            <person name="Pohl T."/>
            <person name="Merkel B.J."/>
            <person name="Hornburger P."/>
            <person name="Mueller R.-W."/>
            <person name="Bruemmer F."/>
            <person name="Labrenz M."/>
            <person name="Spormann A.M."/>
            <person name="Op Den Camp H."/>
            <person name="Overmann J."/>
            <person name="Amann R."/>
            <person name="Jetten M.S.M."/>
            <person name="Mascher T."/>
            <person name="Medema M.H."/>
            <person name="Devos D.P."/>
            <person name="Kaster A.-K."/>
            <person name="Ovreas L."/>
            <person name="Rohde M."/>
            <person name="Galperin M.Y."/>
            <person name="Jogler C."/>
        </authorList>
    </citation>
    <scope>NUCLEOTIDE SEQUENCE [LARGE SCALE GENOMIC DNA]</scope>
    <source>
        <strain evidence="4 5">Pan54</strain>
    </source>
</reference>
<dbReference type="Gene3D" id="1.20.1260.10">
    <property type="match status" value="1"/>
</dbReference>
<dbReference type="InterPro" id="IPR009078">
    <property type="entry name" value="Ferritin-like_SF"/>
</dbReference>
<dbReference type="InterPro" id="IPR023188">
    <property type="entry name" value="DPS_DNA-bd_CS"/>
</dbReference>
<dbReference type="PRINTS" id="PR01346">
    <property type="entry name" value="HELNAPAPROT"/>
</dbReference>
<dbReference type="PANTHER" id="PTHR42932">
    <property type="entry name" value="GENERAL STRESS PROTEIN 20U"/>
    <property type="match status" value="1"/>
</dbReference>
<dbReference type="OrthoDB" id="9797023at2"/>
<dbReference type="RefSeq" id="WP_146505037.1">
    <property type="nucleotide sequence ID" value="NZ_SJPG01000001.1"/>
</dbReference>
<feature type="domain" description="Ferritin/DPS" evidence="3">
    <location>
        <begin position="19"/>
        <end position="155"/>
    </location>
</feature>
<evidence type="ECO:0000256" key="1">
    <source>
        <dbReference type="ARBA" id="ARBA00009497"/>
    </source>
</evidence>
<name>A0A5C5XJ85_9PLAN</name>